<evidence type="ECO:0000256" key="1">
    <source>
        <dbReference type="ARBA" id="ARBA00023015"/>
    </source>
</evidence>
<evidence type="ECO:0000313" key="7">
    <source>
        <dbReference type="Proteomes" id="UP001317629"/>
    </source>
</evidence>
<evidence type="ECO:0000313" key="6">
    <source>
        <dbReference type="EMBL" id="BDV35659.1"/>
    </source>
</evidence>
<dbReference type="EMBL" id="AP027142">
    <property type="protein sequence ID" value="BDV35659.1"/>
    <property type="molecule type" value="Genomic_DNA"/>
</dbReference>
<dbReference type="Pfam" id="PF00440">
    <property type="entry name" value="TetR_N"/>
    <property type="match status" value="1"/>
</dbReference>
<name>A0ABM8ECB7_9HYPH</name>
<organism evidence="6 7">
    <name type="scientific">Methylocystis iwaonis</name>
    <dbReference type="NCBI Taxonomy" id="2885079"/>
    <lineage>
        <taxon>Bacteria</taxon>
        <taxon>Pseudomonadati</taxon>
        <taxon>Pseudomonadota</taxon>
        <taxon>Alphaproteobacteria</taxon>
        <taxon>Hyphomicrobiales</taxon>
        <taxon>Methylocystaceae</taxon>
        <taxon>Methylocystis</taxon>
    </lineage>
</organism>
<dbReference type="Gene3D" id="1.10.357.10">
    <property type="entry name" value="Tetracycline Repressor, domain 2"/>
    <property type="match status" value="1"/>
</dbReference>
<keyword evidence="2 4" id="KW-0238">DNA-binding</keyword>
<dbReference type="SUPFAM" id="SSF48498">
    <property type="entry name" value="Tetracyclin repressor-like, C-terminal domain"/>
    <property type="match status" value="1"/>
</dbReference>
<keyword evidence="3" id="KW-0804">Transcription</keyword>
<proteinExistence type="predicted"/>
<evidence type="ECO:0000256" key="3">
    <source>
        <dbReference type="ARBA" id="ARBA00023163"/>
    </source>
</evidence>
<dbReference type="PROSITE" id="PS50977">
    <property type="entry name" value="HTH_TETR_2"/>
    <property type="match status" value="1"/>
</dbReference>
<dbReference type="PANTHER" id="PTHR47506">
    <property type="entry name" value="TRANSCRIPTIONAL REGULATORY PROTEIN"/>
    <property type="match status" value="1"/>
</dbReference>
<keyword evidence="7" id="KW-1185">Reference proteome</keyword>
<dbReference type="InterPro" id="IPR009057">
    <property type="entry name" value="Homeodomain-like_sf"/>
</dbReference>
<dbReference type="InterPro" id="IPR036271">
    <property type="entry name" value="Tet_transcr_reg_TetR-rel_C_sf"/>
</dbReference>
<accession>A0ABM8ECB7</accession>
<dbReference type="Pfam" id="PF16925">
    <property type="entry name" value="TetR_C_13"/>
    <property type="match status" value="1"/>
</dbReference>
<feature type="DNA-binding region" description="H-T-H motif" evidence="4">
    <location>
        <begin position="29"/>
        <end position="48"/>
    </location>
</feature>
<dbReference type="SUPFAM" id="SSF46689">
    <property type="entry name" value="Homeodomain-like"/>
    <property type="match status" value="1"/>
</dbReference>
<feature type="domain" description="HTH tetR-type" evidence="5">
    <location>
        <begin position="6"/>
        <end position="66"/>
    </location>
</feature>
<dbReference type="InterPro" id="IPR011075">
    <property type="entry name" value="TetR_C"/>
</dbReference>
<sequence length="193" mass="20911">MARTREFDPAAALDAAMKVFWRYGYHATSIEDLVTGTGVSRYGLYGLYESKHGLFLAALDHYLTTVVRELAGVLHRDDASLDTIKDFIHRLGEIAAKPSGRIGCLLWNTATEVGPDDKAVARKVADFRTFLSTGFESALRNAVANGELRPEFDTKGEADFLAGVVQNLAALARSSASPRSIANFVNISLGTLS</sequence>
<gene>
    <name evidence="6" type="ORF">SS37A_31880</name>
</gene>
<dbReference type="Gene3D" id="1.10.10.60">
    <property type="entry name" value="Homeodomain-like"/>
    <property type="match status" value="1"/>
</dbReference>
<dbReference type="RefSeq" id="WP_281929153.1">
    <property type="nucleotide sequence ID" value="NZ_AP027142.1"/>
</dbReference>
<protein>
    <submittedName>
        <fullName evidence="6">TetR family transcriptional regulator</fullName>
    </submittedName>
</protein>
<reference evidence="6 7" key="1">
    <citation type="journal article" date="2023" name="Int. J. Syst. Evol. Microbiol.">
        <title>Methylocystis iwaonis sp. nov., a type II methane-oxidizing bacterium from surface soil of a rice paddy field in Japan, and emended description of the genus Methylocystis (ex Whittenbury et al. 1970) Bowman et al. 1993.</title>
        <authorList>
            <person name="Kaise H."/>
            <person name="Sawadogo J.B."/>
            <person name="Alam M.S."/>
            <person name="Ueno C."/>
            <person name="Dianou D."/>
            <person name="Shinjo R."/>
            <person name="Asakawa S."/>
        </authorList>
    </citation>
    <scope>NUCLEOTIDE SEQUENCE [LARGE SCALE GENOMIC DNA]</scope>
    <source>
        <strain evidence="6 7">SS37A-Re</strain>
    </source>
</reference>
<evidence type="ECO:0000259" key="5">
    <source>
        <dbReference type="PROSITE" id="PS50977"/>
    </source>
</evidence>
<evidence type="ECO:0000256" key="2">
    <source>
        <dbReference type="ARBA" id="ARBA00023125"/>
    </source>
</evidence>
<dbReference type="Proteomes" id="UP001317629">
    <property type="component" value="Chromosome"/>
</dbReference>
<dbReference type="PANTHER" id="PTHR47506:SF1">
    <property type="entry name" value="HTH-TYPE TRANSCRIPTIONAL REGULATOR YJDC"/>
    <property type="match status" value="1"/>
</dbReference>
<keyword evidence="1" id="KW-0805">Transcription regulation</keyword>
<dbReference type="InterPro" id="IPR001647">
    <property type="entry name" value="HTH_TetR"/>
</dbReference>
<evidence type="ECO:0000256" key="4">
    <source>
        <dbReference type="PROSITE-ProRule" id="PRU00335"/>
    </source>
</evidence>